<evidence type="ECO:0000313" key="7">
    <source>
        <dbReference type="EMBL" id="KAF8676663.1"/>
    </source>
</evidence>
<feature type="domain" description="BHLH" evidence="6">
    <location>
        <begin position="109"/>
        <end position="160"/>
    </location>
</feature>
<organism evidence="7 8">
    <name type="scientific">Digitaria exilis</name>
    <dbReference type="NCBI Taxonomy" id="1010633"/>
    <lineage>
        <taxon>Eukaryota</taxon>
        <taxon>Viridiplantae</taxon>
        <taxon>Streptophyta</taxon>
        <taxon>Embryophyta</taxon>
        <taxon>Tracheophyta</taxon>
        <taxon>Spermatophyta</taxon>
        <taxon>Magnoliopsida</taxon>
        <taxon>Liliopsida</taxon>
        <taxon>Poales</taxon>
        <taxon>Poaceae</taxon>
        <taxon>PACMAD clade</taxon>
        <taxon>Panicoideae</taxon>
        <taxon>Panicodae</taxon>
        <taxon>Paniceae</taxon>
        <taxon>Anthephorinae</taxon>
        <taxon>Digitaria</taxon>
    </lineage>
</organism>
<keyword evidence="8" id="KW-1185">Reference proteome</keyword>
<comment type="similarity">
    <text evidence="1">Belongs to the bHLH protein family.</text>
</comment>
<evidence type="ECO:0000256" key="5">
    <source>
        <dbReference type="SAM" id="MobiDB-lite"/>
    </source>
</evidence>
<feature type="region of interest" description="Disordered" evidence="5">
    <location>
        <begin position="208"/>
        <end position="239"/>
    </location>
</feature>
<reference evidence="7" key="1">
    <citation type="submission" date="2020-07" db="EMBL/GenBank/DDBJ databases">
        <title>Genome sequence and genetic diversity analysis of an under-domesticated orphan crop, white fonio (Digitaria exilis).</title>
        <authorList>
            <person name="Bennetzen J.L."/>
            <person name="Chen S."/>
            <person name="Ma X."/>
            <person name="Wang X."/>
            <person name="Yssel A.E.J."/>
            <person name="Chaluvadi S.R."/>
            <person name="Johnson M."/>
            <person name="Gangashetty P."/>
            <person name="Hamidou F."/>
            <person name="Sanogo M.D."/>
            <person name="Zwaenepoel A."/>
            <person name="Wallace J."/>
            <person name="Van De Peer Y."/>
            <person name="Van Deynze A."/>
        </authorList>
    </citation>
    <scope>NUCLEOTIDE SEQUENCE</scope>
    <source>
        <tissue evidence="7">Leaves</tissue>
    </source>
</reference>
<dbReference type="SMART" id="SM00353">
    <property type="entry name" value="HLH"/>
    <property type="match status" value="1"/>
</dbReference>
<comment type="caution">
    <text evidence="7">The sequence shown here is derived from an EMBL/GenBank/DDBJ whole genome shotgun (WGS) entry which is preliminary data.</text>
</comment>
<evidence type="ECO:0000256" key="2">
    <source>
        <dbReference type="ARBA" id="ARBA00023015"/>
    </source>
</evidence>
<evidence type="ECO:0000256" key="1">
    <source>
        <dbReference type="ARBA" id="ARBA00005510"/>
    </source>
</evidence>
<evidence type="ECO:0000259" key="6">
    <source>
        <dbReference type="PROSITE" id="PS50888"/>
    </source>
</evidence>
<sequence length="392" mass="41815">MGDAMCDLFVDGHHRELRHLSGTEDLFSILETWEDCVNVTGGGGSSAAMPAYSQSSTGGSESAGARPLGNNRRRSREEEKGVGHGAQVHKKLKGLAVAAAQDAAADDGAVKMSHIAVERNRRKQMNEHLAVLRSLMPCFYVKRGDQASIIGGVVDYIKELQQVLRSLETKKHRKAYAEQVLSPRPASALSAASPRPLVVVKSTPPLSPRLAVPISPRTPTPGSPYKPSSSAGGAPGISKVRHPPAAAAYMALPAMTPTTSSSSSAAYSHDHHHHHQHYSTKPYLPTLDSLVTELAAQAAAGRPAVVAGPTLPDVKVEFAGANLVLKTVSHRAPGQALKIIAALESLSLEILHVSVSTVEDTMVHSFTIKVYKPFCVFPLYIFLIYMHLSTIG</sequence>
<evidence type="ECO:0000313" key="8">
    <source>
        <dbReference type="Proteomes" id="UP000636709"/>
    </source>
</evidence>
<evidence type="ECO:0000256" key="3">
    <source>
        <dbReference type="ARBA" id="ARBA00023125"/>
    </source>
</evidence>
<keyword evidence="3" id="KW-0238">DNA-binding</keyword>
<dbReference type="GO" id="GO:0046983">
    <property type="term" value="F:protein dimerization activity"/>
    <property type="evidence" value="ECO:0007669"/>
    <property type="project" value="InterPro"/>
</dbReference>
<dbReference type="EMBL" id="JACEFO010002155">
    <property type="protein sequence ID" value="KAF8676663.1"/>
    <property type="molecule type" value="Genomic_DNA"/>
</dbReference>
<keyword evidence="2" id="KW-0805">Transcription regulation</keyword>
<proteinExistence type="inferred from homology"/>
<dbReference type="GO" id="GO:0003700">
    <property type="term" value="F:DNA-binding transcription factor activity"/>
    <property type="evidence" value="ECO:0007669"/>
    <property type="project" value="InterPro"/>
</dbReference>
<gene>
    <name evidence="7" type="ORF">HU200_046898</name>
</gene>
<dbReference type="FunFam" id="4.10.280.10:FF:000061">
    <property type="entry name" value="Transcription factor SPEECHLESS"/>
    <property type="match status" value="1"/>
</dbReference>
<dbReference type="Gene3D" id="4.10.280.10">
    <property type="entry name" value="Helix-loop-helix DNA-binding domain"/>
    <property type="match status" value="1"/>
</dbReference>
<dbReference type="PANTHER" id="PTHR46684:SF4">
    <property type="entry name" value="TRANSCRIPTION FACTOR SPEECHLESS"/>
    <property type="match status" value="1"/>
</dbReference>
<protein>
    <recommendedName>
        <fullName evidence="6">BHLH domain-containing protein</fullName>
    </recommendedName>
</protein>
<evidence type="ECO:0000256" key="4">
    <source>
        <dbReference type="ARBA" id="ARBA00023163"/>
    </source>
</evidence>
<dbReference type="Pfam" id="PF00010">
    <property type="entry name" value="HLH"/>
    <property type="match status" value="1"/>
</dbReference>
<keyword evidence="4" id="KW-0804">Transcription</keyword>
<dbReference type="PANTHER" id="PTHR46684">
    <property type="entry name" value="TRANSCRIPTION FACTOR FAMA"/>
    <property type="match status" value="1"/>
</dbReference>
<dbReference type="SUPFAM" id="SSF47459">
    <property type="entry name" value="HLH, helix-loop-helix DNA-binding domain"/>
    <property type="match status" value="1"/>
</dbReference>
<dbReference type="Proteomes" id="UP000636709">
    <property type="component" value="Unassembled WGS sequence"/>
</dbReference>
<accession>A0A835AXW3</accession>
<feature type="region of interest" description="Disordered" evidence="5">
    <location>
        <begin position="48"/>
        <end position="86"/>
    </location>
</feature>
<feature type="region of interest" description="Disordered" evidence="5">
    <location>
        <begin position="260"/>
        <end position="280"/>
    </location>
</feature>
<dbReference type="InterPro" id="IPR011598">
    <property type="entry name" value="bHLH_dom"/>
</dbReference>
<dbReference type="InterPro" id="IPR036638">
    <property type="entry name" value="HLH_DNA-bd_sf"/>
</dbReference>
<dbReference type="OrthoDB" id="675169at2759"/>
<dbReference type="AlphaFoldDB" id="A0A835AXW3"/>
<dbReference type="GO" id="GO:0003677">
    <property type="term" value="F:DNA binding"/>
    <property type="evidence" value="ECO:0007669"/>
    <property type="project" value="UniProtKB-KW"/>
</dbReference>
<name>A0A835AXW3_9POAL</name>
<dbReference type="InterPro" id="IPR044283">
    <property type="entry name" value="FAMA/SPEECHLESS/MUTE-like"/>
</dbReference>
<dbReference type="GO" id="GO:0005634">
    <property type="term" value="C:nucleus"/>
    <property type="evidence" value="ECO:0007669"/>
    <property type="project" value="TreeGrafter"/>
</dbReference>
<dbReference type="GO" id="GO:0010052">
    <property type="term" value="P:guard cell differentiation"/>
    <property type="evidence" value="ECO:0007669"/>
    <property type="project" value="InterPro"/>
</dbReference>
<dbReference type="CDD" id="cd11448">
    <property type="entry name" value="bHLH_AtFAMA_like"/>
    <property type="match status" value="1"/>
</dbReference>
<dbReference type="PROSITE" id="PS50888">
    <property type="entry name" value="BHLH"/>
    <property type="match status" value="1"/>
</dbReference>
<dbReference type="GO" id="GO:0045893">
    <property type="term" value="P:positive regulation of DNA-templated transcription"/>
    <property type="evidence" value="ECO:0007669"/>
    <property type="project" value="TreeGrafter"/>
</dbReference>